<dbReference type="Proteomes" id="UP000198552">
    <property type="component" value="Unassembled WGS sequence"/>
</dbReference>
<reference evidence="2" key="1">
    <citation type="submission" date="2016-10" db="EMBL/GenBank/DDBJ databases">
        <authorList>
            <person name="Varghese N."/>
            <person name="Submissions S."/>
        </authorList>
    </citation>
    <scope>NUCLEOTIDE SEQUENCE [LARGE SCALE GENOMIC DNA]</scope>
    <source>
        <strain evidence="2">EPL6</strain>
    </source>
</reference>
<name>A0A1G9R654_9BURK</name>
<accession>A0A1G9R654</accession>
<evidence type="ECO:0000313" key="2">
    <source>
        <dbReference type="Proteomes" id="UP000198552"/>
    </source>
</evidence>
<dbReference type="OrthoDB" id="8527479at2"/>
<protein>
    <submittedName>
        <fullName evidence="1">CRISPR-associated protein, Cas2 family</fullName>
    </submittedName>
</protein>
<proteinExistence type="predicted"/>
<sequence length="96" mass="10800">MALAMIVIRDMPGRFHGFLSSVMLEVAPNIFVSPRMNPGVRERVWQVLSDWYGHERQGSAVMVWRDVNATGGVGVAHLGEPPRELVEADGMWIVRR</sequence>
<dbReference type="AlphaFoldDB" id="A0A1G9R654"/>
<dbReference type="InterPro" id="IPR010152">
    <property type="entry name" value="CRISPR-assoc_prot_Cas2_sub"/>
</dbReference>
<dbReference type="EMBL" id="FNHP01000003">
    <property type="protein sequence ID" value="SDM18776.1"/>
    <property type="molecule type" value="Genomic_DNA"/>
</dbReference>
<dbReference type="Pfam" id="PF09707">
    <property type="entry name" value="Cas_Cas2CT1978"/>
    <property type="match status" value="1"/>
</dbReference>
<dbReference type="RefSeq" id="WP_091567713.1">
    <property type="nucleotide sequence ID" value="NZ_FNHP01000003.1"/>
</dbReference>
<organism evidence="1 2">
    <name type="scientific">Oryzisolibacter propanilivorax</name>
    <dbReference type="NCBI Taxonomy" id="1527607"/>
    <lineage>
        <taxon>Bacteria</taxon>
        <taxon>Pseudomonadati</taxon>
        <taxon>Pseudomonadota</taxon>
        <taxon>Betaproteobacteria</taxon>
        <taxon>Burkholderiales</taxon>
        <taxon>Comamonadaceae</taxon>
        <taxon>Oryzisolibacter</taxon>
    </lineage>
</organism>
<dbReference type="Gene3D" id="3.30.70.240">
    <property type="match status" value="1"/>
</dbReference>
<dbReference type="STRING" id="1527607.SAMN05428957_10359"/>
<keyword evidence="2" id="KW-1185">Reference proteome</keyword>
<gene>
    <name evidence="1" type="ORF">SAMN05428957_10359</name>
</gene>
<dbReference type="NCBIfam" id="TIGR01873">
    <property type="entry name" value="cas_CT1978"/>
    <property type="match status" value="1"/>
</dbReference>
<evidence type="ECO:0000313" key="1">
    <source>
        <dbReference type="EMBL" id="SDM18776.1"/>
    </source>
</evidence>